<evidence type="ECO:0008006" key="5">
    <source>
        <dbReference type="Google" id="ProtNLM"/>
    </source>
</evidence>
<dbReference type="Gene3D" id="3.40.50.10180">
    <property type="entry name" value="Glycerate kinase, MOFRL-like N-terminal domain"/>
    <property type="match status" value="1"/>
</dbReference>
<dbReference type="Proteomes" id="UP000176786">
    <property type="component" value="Unassembled WGS sequence"/>
</dbReference>
<feature type="domain" description="MOFRL-associated" evidence="2">
    <location>
        <begin position="22"/>
        <end position="243"/>
    </location>
</feature>
<sequence length="420" mass="45276">MARQWIKNWDQIARSPARQDILKIAEVGLRAVDTSEAIKNNIGLDGDILSVKGQTFDLKQFDSLKIVALGKASAEAAAALEEILGSRISQGVSLGITVSPSCQIIKNYKGSHPHPSSLNVEASGEIKKLAESASENDLVLVVVSGGGSALLCWPQSECDQGQELYNKFLTGGGTIDELNTVRKHISLLKGGGLAKALYPATVISLILSDIPGDKYELVASGPTFFDESTVEDAKKIITKYGLGDFELIETPKEKKYFEKVSNIPFISNTLALNAMAKEAAAQGFKPLIISSEMYDPQDKAIEKIFEAAGKKTAILAGGETALKITRSGGTGGRNMNLSMYAIKHLQEGDVFLSLASDGMDNSDSAGALVDMETKEKSSNLNFNDYQKRFDCYTFFEKTHDLLFTGPTGANVSDLMILLRS</sequence>
<dbReference type="STRING" id="1817832.A3J48_04000"/>
<dbReference type="SUPFAM" id="SSF82544">
    <property type="entry name" value="GckA/TtuD-like"/>
    <property type="match status" value="1"/>
</dbReference>
<proteinExistence type="predicted"/>
<gene>
    <name evidence="3" type="ORF">A3J48_04000</name>
</gene>
<dbReference type="GO" id="GO:0008887">
    <property type="term" value="F:glycerate kinase activity"/>
    <property type="evidence" value="ECO:0007669"/>
    <property type="project" value="InterPro"/>
</dbReference>
<dbReference type="InterPro" id="IPR038614">
    <property type="entry name" value="GK_N_sf"/>
</dbReference>
<dbReference type="InterPro" id="IPR039760">
    <property type="entry name" value="MOFRL_protein"/>
</dbReference>
<feature type="domain" description="MOFRL" evidence="1">
    <location>
        <begin position="313"/>
        <end position="413"/>
    </location>
</feature>
<organism evidence="3 4">
    <name type="scientific">Candidatus Doudnabacteria bacterium RIFCSPHIGHO2_02_FULL_46_11</name>
    <dbReference type="NCBI Taxonomy" id="1817832"/>
    <lineage>
        <taxon>Bacteria</taxon>
        <taxon>Candidatus Doudnaibacteriota</taxon>
    </lineage>
</organism>
<dbReference type="Pfam" id="PF13660">
    <property type="entry name" value="DUF4147"/>
    <property type="match status" value="1"/>
</dbReference>
<dbReference type="AlphaFoldDB" id="A0A1F5P8M4"/>
<dbReference type="InterPro" id="IPR025286">
    <property type="entry name" value="MOFRL_assoc_dom"/>
</dbReference>
<dbReference type="InterPro" id="IPR007835">
    <property type="entry name" value="MOFRL"/>
</dbReference>
<evidence type="ECO:0000313" key="3">
    <source>
        <dbReference type="EMBL" id="OGE86052.1"/>
    </source>
</evidence>
<dbReference type="PANTHER" id="PTHR12227:SF0">
    <property type="entry name" value="GLYCERATE KINASE"/>
    <property type="match status" value="1"/>
</dbReference>
<reference evidence="3 4" key="1">
    <citation type="journal article" date="2016" name="Nat. Commun.">
        <title>Thousands of microbial genomes shed light on interconnected biogeochemical processes in an aquifer system.</title>
        <authorList>
            <person name="Anantharaman K."/>
            <person name="Brown C.T."/>
            <person name="Hug L.A."/>
            <person name="Sharon I."/>
            <person name="Castelle C.J."/>
            <person name="Probst A.J."/>
            <person name="Thomas B.C."/>
            <person name="Singh A."/>
            <person name="Wilkins M.J."/>
            <person name="Karaoz U."/>
            <person name="Brodie E.L."/>
            <person name="Williams K.H."/>
            <person name="Hubbard S.S."/>
            <person name="Banfield J.F."/>
        </authorList>
    </citation>
    <scope>NUCLEOTIDE SEQUENCE [LARGE SCALE GENOMIC DNA]</scope>
</reference>
<dbReference type="InterPro" id="IPR037035">
    <property type="entry name" value="GK-like_C_sf"/>
</dbReference>
<dbReference type="Gene3D" id="3.40.1480.10">
    <property type="entry name" value="MOFRL domain"/>
    <property type="match status" value="1"/>
</dbReference>
<dbReference type="Pfam" id="PF05161">
    <property type="entry name" value="MOFRL"/>
    <property type="match status" value="1"/>
</dbReference>
<dbReference type="GO" id="GO:0005737">
    <property type="term" value="C:cytoplasm"/>
    <property type="evidence" value="ECO:0007669"/>
    <property type="project" value="TreeGrafter"/>
</dbReference>
<accession>A0A1F5P8M4</accession>
<evidence type="ECO:0000313" key="4">
    <source>
        <dbReference type="Proteomes" id="UP000176786"/>
    </source>
</evidence>
<dbReference type="PANTHER" id="PTHR12227">
    <property type="entry name" value="GLYCERATE KINASE"/>
    <property type="match status" value="1"/>
</dbReference>
<name>A0A1F5P8M4_9BACT</name>
<protein>
    <recommendedName>
        <fullName evidence="5">Glycerate kinase</fullName>
    </recommendedName>
</protein>
<comment type="caution">
    <text evidence="3">The sequence shown here is derived from an EMBL/GenBank/DDBJ whole genome shotgun (WGS) entry which is preliminary data.</text>
</comment>
<evidence type="ECO:0000259" key="1">
    <source>
        <dbReference type="Pfam" id="PF05161"/>
    </source>
</evidence>
<dbReference type="EMBL" id="MFES01000014">
    <property type="protein sequence ID" value="OGE86052.1"/>
    <property type="molecule type" value="Genomic_DNA"/>
</dbReference>
<evidence type="ECO:0000259" key="2">
    <source>
        <dbReference type="Pfam" id="PF13660"/>
    </source>
</evidence>